<dbReference type="Proteomes" id="UP000706172">
    <property type="component" value="Unassembled WGS sequence"/>
</dbReference>
<dbReference type="SMART" id="SM00388">
    <property type="entry name" value="HisKA"/>
    <property type="match status" value="1"/>
</dbReference>
<feature type="non-terminal residue" evidence="6">
    <location>
        <position position="1"/>
    </location>
</feature>
<evidence type="ECO:0000259" key="3">
    <source>
        <dbReference type="PROSITE" id="PS50109"/>
    </source>
</evidence>
<gene>
    <name evidence="6" type="ORF">H0S81_10020</name>
</gene>
<proteinExistence type="predicted"/>
<evidence type="ECO:0000259" key="4">
    <source>
        <dbReference type="PROSITE" id="PS50112"/>
    </source>
</evidence>
<dbReference type="SUPFAM" id="SSF47384">
    <property type="entry name" value="Homodimeric domain of signal transducing histidine kinase"/>
    <property type="match status" value="1"/>
</dbReference>
<sequence>QRIQELEKIESEHAYFKKALQENEGLFRMLYEKAPLGYQSLDENGRFIVVNQTWLDTLGYDREDVIGKSFADFLHPDWRDHFKENFPRFKSIGEILGVEFEMVKKDGTLILVSFTGKITRDKTGNFQQTHCIFHDITDRKRVEEALRQSEEKYRVLFNTFPLGITVSDHKGNIVESNAMAEKLLGLPKSKHEERRLDGSQWRIIRPDKTLMPTDEYASVRALKEKRQIDNVEMGIVKPDCRITWINVSAAPLNLEKYGVVVTYGDITARKKAEQEYKTLFREMLDGFALHEIICDDSKTPVDYRFLDINPAFERMTGLKAASVVGRTVMDILPTTESYWIETYGAVALSGEPITFENYSAEIGKHFEVTAFCPAPGQFACIFQDITERKRAEADRDVLQTQLNQAQRMESVGRLAGGVAHDFNNMLGVILGHAELALLRADENHDLHDDLKEIQNAAQRSADITKQLLAFARKQTISPKQLNINDTVESMLNMLRRLIGEDIDLVWQPAAHVWPVKMDPTQIDQILANLCVNAMDAISGVGKLTIETGRKTFDEDYCNDHQGFIPGDYTLLAVSDNGCGMDKDTLENLFEPFF</sequence>
<evidence type="ECO:0000313" key="7">
    <source>
        <dbReference type="Proteomes" id="UP000706172"/>
    </source>
</evidence>
<dbReference type="SUPFAM" id="SSF55785">
    <property type="entry name" value="PYP-like sensor domain (PAS domain)"/>
    <property type="match status" value="3"/>
</dbReference>
<dbReference type="Pfam" id="PF00512">
    <property type="entry name" value="HisKA"/>
    <property type="match status" value="1"/>
</dbReference>
<evidence type="ECO:0000313" key="6">
    <source>
        <dbReference type="EMBL" id="MBG0780245.1"/>
    </source>
</evidence>
<dbReference type="PROSITE" id="PS50112">
    <property type="entry name" value="PAS"/>
    <property type="match status" value="2"/>
</dbReference>
<feature type="domain" description="Histidine kinase" evidence="3">
    <location>
        <begin position="417"/>
        <end position="593"/>
    </location>
</feature>
<dbReference type="PANTHER" id="PTHR43065">
    <property type="entry name" value="SENSOR HISTIDINE KINASE"/>
    <property type="match status" value="1"/>
</dbReference>
<accession>A0A931CWB3</accession>
<dbReference type="Gene3D" id="3.30.565.10">
    <property type="entry name" value="Histidine kinase-like ATPase, C-terminal domain"/>
    <property type="match status" value="1"/>
</dbReference>
<reference evidence="6" key="1">
    <citation type="submission" date="2020-07" db="EMBL/GenBank/DDBJ databases">
        <title>Severe corrosion of carbon steel in oil field produced water can be linked to methanogenic archaea containing a special type of NiFe hydrogenase.</title>
        <authorList>
            <person name="Lahme S."/>
            <person name="Mand J."/>
            <person name="Longwell J."/>
            <person name="Smith R."/>
            <person name="Enning D."/>
        </authorList>
    </citation>
    <scope>NUCLEOTIDE SEQUENCE</scope>
    <source>
        <strain evidence="6">MIC098Bin6</strain>
    </source>
</reference>
<dbReference type="InterPro" id="IPR000014">
    <property type="entry name" value="PAS"/>
</dbReference>
<dbReference type="CDD" id="cd00082">
    <property type="entry name" value="HisKA"/>
    <property type="match status" value="1"/>
</dbReference>
<evidence type="ECO:0000256" key="2">
    <source>
        <dbReference type="ARBA" id="ARBA00012438"/>
    </source>
</evidence>
<evidence type="ECO:0000256" key="1">
    <source>
        <dbReference type="ARBA" id="ARBA00000085"/>
    </source>
</evidence>
<dbReference type="Gene3D" id="1.10.287.130">
    <property type="match status" value="1"/>
</dbReference>
<dbReference type="Pfam" id="PF13426">
    <property type="entry name" value="PAS_9"/>
    <property type="match status" value="2"/>
</dbReference>
<dbReference type="GO" id="GO:0000155">
    <property type="term" value="F:phosphorelay sensor kinase activity"/>
    <property type="evidence" value="ECO:0007669"/>
    <property type="project" value="InterPro"/>
</dbReference>
<dbReference type="InterPro" id="IPR005467">
    <property type="entry name" value="His_kinase_dom"/>
</dbReference>
<dbReference type="Gene3D" id="3.30.450.20">
    <property type="entry name" value="PAS domain"/>
    <property type="match status" value="3"/>
</dbReference>
<dbReference type="SMART" id="SM00086">
    <property type="entry name" value="PAC"/>
    <property type="match status" value="2"/>
</dbReference>
<feature type="non-terminal residue" evidence="6">
    <location>
        <position position="593"/>
    </location>
</feature>
<dbReference type="InterPro" id="IPR035965">
    <property type="entry name" value="PAS-like_dom_sf"/>
</dbReference>
<dbReference type="SUPFAM" id="SSF55874">
    <property type="entry name" value="ATPase domain of HSP90 chaperone/DNA topoisomerase II/histidine kinase"/>
    <property type="match status" value="1"/>
</dbReference>
<protein>
    <recommendedName>
        <fullName evidence="2">histidine kinase</fullName>
        <ecNumber evidence="2">2.7.13.3</ecNumber>
    </recommendedName>
</protein>
<dbReference type="InterPro" id="IPR003661">
    <property type="entry name" value="HisK_dim/P_dom"/>
</dbReference>
<dbReference type="Pfam" id="PF08448">
    <property type="entry name" value="PAS_4"/>
    <property type="match status" value="1"/>
</dbReference>
<organism evidence="6 7">
    <name type="scientific">Desulfotignum balticum</name>
    <dbReference type="NCBI Taxonomy" id="115781"/>
    <lineage>
        <taxon>Bacteria</taxon>
        <taxon>Pseudomonadati</taxon>
        <taxon>Thermodesulfobacteriota</taxon>
        <taxon>Desulfobacteria</taxon>
        <taxon>Desulfobacterales</taxon>
        <taxon>Desulfobacteraceae</taxon>
        <taxon>Desulfotignum</taxon>
    </lineage>
</organism>
<dbReference type="InterPro" id="IPR001610">
    <property type="entry name" value="PAC"/>
</dbReference>
<dbReference type="PANTHER" id="PTHR43065:SF42">
    <property type="entry name" value="TWO-COMPONENT SENSOR PPRA"/>
    <property type="match status" value="1"/>
</dbReference>
<dbReference type="PROSITE" id="PS50113">
    <property type="entry name" value="PAC"/>
    <property type="match status" value="1"/>
</dbReference>
<feature type="domain" description="PAS" evidence="4">
    <location>
        <begin position="23"/>
        <end position="84"/>
    </location>
</feature>
<comment type="catalytic activity">
    <reaction evidence="1">
        <text>ATP + protein L-histidine = ADP + protein N-phospho-L-histidine.</text>
        <dbReference type="EC" id="2.7.13.3"/>
    </reaction>
</comment>
<evidence type="ECO:0000259" key="5">
    <source>
        <dbReference type="PROSITE" id="PS50113"/>
    </source>
</evidence>
<dbReference type="EC" id="2.7.13.3" evidence="2"/>
<dbReference type="EMBL" id="JACCQK010000639">
    <property type="protein sequence ID" value="MBG0780245.1"/>
    <property type="molecule type" value="Genomic_DNA"/>
</dbReference>
<dbReference type="CDD" id="cd00130">
    <property type="entry name" value="PAS"/>
    <property type="match status" value="2"/>
</dbReference>
<dbReference type="InterPro" id="IPR000700">
    <property type="entry name" value="PAS-assoc_C"/>
</dbReference>
<dbReference type="AlphaFoldDB" id="A0A931CWB3"/>
<feature type="domain" description="PAS" evidence="4">
    <location>
        <begin position="149"/>
        <end position="190"/>
    </location>
</feature>
<dbReference type="InterPro" id="IPR013656">
    <property type="entry name" value="PAS_4"/>
</dbReference>
<dbReference type="Pfam" id="PF02518">
    <property type="entry name" value="HATPase_c"/>
    <property type="match status" value="1"/>
</dbReference>
<dbReference type="NCBIfam" id="TIGR00229">
    <property type="entry name" value="sensory_box"/>
    <property type="match status" value="3"/>
</dbReference>
<feature type="domain" description="PAC" evidence="5">
    <location>
        <begin position="96"/>
        <end position="148"/>
    </location>
</feature>
<dbReference type="InterPro" id="IPR036890">
    <property type="entry name" value="HATPase_C_sf"/>
</dbReference>
<dbReference type="InterPro" id="IPR036097">
    <property type="entry name" value="HisK_dim/P_sf"/>
</dbReference>
<dbReference type="InterPro" id="IPR003594">
    <property type="entry name" value="HATPase_dom"/>
</dbReference>
<dbReference type="SMART" id="SM00091">
    <property type="entry name" value="PAS"/>
    <property type="match status" value="3"/>
</dbReference>
<dbReference type="PROSITE" id="PS50109">
    <property type="entry name" value="HIS_KIN"/>
    <property type="match status" value="1"/>
</dbReference>
<name>A0A931CWB3_9BACT</name>
<comment type="caution">
    <text evidence="6">The sequence shown here is derived from an EMBL/GenBank/DDBJ whole genome shotgun (WGS) entry which is preliminary data.</text>
</comment>